<evidence type="ECO:0000313" key="6">
    <source>
        <dbReference type="Proteomes" id="UP000810171"/>
    </source>
</evidence>
<keyword evidence="2" id="KW-0808">Transferase</keyword>
<organism evidence="5 6">
    <name type="scientific">Marinobacterium alkalitolerans</name>
    <dbReference type="NCBI Taxonomy" id="1542925"/>
    <lineage>
        <taxon>Bacteria</taxon>
        <taxon>Pseudomonadati</taxon>
        <taxon>Pseudomonadota</taxon>
        <taxon>Gammaproteobacteria</taxon>
        <taxon>Oceanospirillales</taxon>
        <taxon>Oceanospirillaceae</taxon>
        <taxon>Marinobacterium</taxon>
    </lineage>
</organism>
<evidence type="ECO:0000256" key="1">
    <source>
        <dbReference type="ARBA" id="ARBA00001938"/>
    </source>
</evidence>
<evidence type="ECO:0000256" key="3">
    <source>
        <dbReference type="ARBA" id="ARBA00023315"/>
    </source>
</evidence>
<keyword evidence="3" id="KW-0012">Acyltransferase</keyword>
<dbReference type="InterPro" id="IPR023213">
    <property type="entry name" value="CAT-like_dom_sf"/>
</dbReference>
<evidence type="ECO:0000313" key="5">
    <source>
        <dbReference type="EMBL" id="MBP0047309.1"/>
    </source>
</evidence>
<proteinExistence type="predicted"/>
<gene>
    <name evidence="5" type="ORF">H9C73_01050</name>
</gene>
<sequence length="231" mass="25202">MNAQSRIDQTPDKVIPMRGMRGMIADNMRRSLDEAAQLTHHAECDATELFATKERLAGKGVKVSIEDLVAQAVITTLGEHPELNGRVEDKEIRLHDAIHLSFAMALPGNLLAAPTLFNAGEFSLMERSEARKALAQRAVNGKLTVPEMTGGTFTLSNLGLSRVQHFTPIVNLPQIAILGIGETRLKPRVMPDYSIEPRRIMGLSLSFDHRAVDGAPAAAFLTDLCNLIEKG</sequence>
<dbReference type="InterPro" id="IPR001078">
    <property type="entry name" value="2-oxoacid_DH_actylTfrase"/>
</dbReference>
<accession>A0ABS3Z8I9</accession>
<protein>
    <submittedName>
        <fullName evidence="5">2-oxo acid dehydrogenase subunit E2</fullName>
    </submittedName>
</protein>
<comment type="cofactor">
    <cofactor evidence="1">
        <name>(R)-lipoate</name>
        <dbReference type="ChEBI" id="CHEBI:83088"/>
    </cofactor>
</comment>
<dbReference type="RefSeq" id="WP_209285916.1">
    <property type="nucleotide sequence ID" value="NZ_JACVEW010000001.1"/>
</dbReference>
<dbReference type="PANTHER" id="PTHR43178">
    <property type="entry name" value="DIHYDROLIPOAMIDE ACETYLTRANSFERASE COMPONENT OF PYRUVATE DEHYDROGENASE COMPLEX"/>
    <property type="match status" value="1"/>
</dbReference>
<name>A0ABS3Z8I9_9GAMM</name>
<dbReference type="EMBL" id="JACVEW010000001">
    <property type="protein sequence ID" value="MBP0047309.1"/>
    <property type="molecule type" value="Genomic_DNA"/>
</dbReference>
<dbReference type="Pfam" id="PF00198">
    <property type="entry name" value="2-oxoacid_dh"/>
    <property type="match status" value="1"/>
</dbReference>
<comment type="caution">
    <text evidence="5">The sequence shown here is derived from an EMBL/GenBank/DDBJ whole genome shotgun (WGS) entry which is preliminary data.</text>
</comment>
<dbReference type="Gene3D" id="3.30.559.10">
    <property type="entry name" value="Chloramphenicol acetyltransferase-like domain"/>
    <property type="match status" value="1"/>
</dbReference>
<dbReference type="InterPro" id="IPR050743">
    <property type="entry name" value="2-oxoacid_DH_E2_comp"/>
</dbReference>
<reference evidence="5 6" key="1">
    <citation type="submission" date="2020-09" db="EMBL/GenBank/DDBJ databases">
        <authorList>
            <person name="Tanuku N.R.S."/>
        </authorList>
    </citation>
    <scope>NUCLEOTIDE SEQUENCE [LARGE SCALE GENOMIC DNA]</scope>
    <source>
        <strain evidence="5 6">AK62</strain>
    </source>
</reference>
<evidence type="ECO:0000259" key="4">
    <source>
        <dbReference type="Pfam" id="PF00198"/>
    </source>
</evidence>
<dbReference type="PANTHER" id="PTHR43178:SF5">
    <property type="entry name" value="LIPOAMIDE ACYLTRANSFERASE COMPONENT OF BRANCHED-CHAIN ALPHA-KETO ACID DEHYDROGENASE COMPLEX, MITOCHONDRIAL"/>
    <property type="match status" value="1"/>
</dbReference>
<dbReference type="SUPFAM" id="SSF52777">
    <property type="entry name" value="CoA-dependent acyltransferases"/>
    <property type="match status" value="1"/>
</dbReference>
<dbReference type="Proteomes" id="UP000810171">
    <property type="component" value="Unassembled WGS sequence"/>
</dbReference>
<keyword evidence="6" id="KW-1185">Reference proteome</keyword>
<feature type="domain" description="2-oxoacid dehydrogenase acyltransferase catalytic" evidence="4">
    <location>
        <begin position="11"/>
        <end position="230"/>
    </location>
</feature>
<evidence type="ECO:0000256" key="2">
    <source>
        <dbReference type="ARBA" id="ARBA00022679"/>
    </source>
</evidence>